<sequence length="109" mass="12174">MHLDTAATAPSSAQAAVRRRLSPSSTGPLPRLNIGCSRCLWQLCRWGRPTRTNRARDAGEGCQWRVLMLLDVRLVGLIETLIRKTHMIYSVVIAEPSLRIPVSRVQDPT</sequence>
<gene>
    <name evidence="2" type="ORF">BC936DRAFT_139204</name>
</gene>
<dbReference type="EMBL" id="RBNI01001445">
    <property type="protein sequence ID" value="RUP50413.1"/>
    <property type="molecule type" value="Genomic_DNA"/>
</dbReference>
<evidence type="ECO:0000256" key="1">
    <source>
        <dbReference type="SAM" id="MobiDB-lite"/>
    </source>
</evidence>
<protein>
    <submittedName>
        <fullName evidence="2">Uncharacterized protein</fullName>
    </submittedName>
</protein>
<proteinExistence type="predicted"/>
<evidence type="ECO:0000313" key="2">
    <source>
        <dbReference type="EMBL" id="RUP50413.1"/>
    </source>
</evidence>
<dbReference type="AlphaFoldDB" id="A0A433DHT1"/>
<dbReference type="Proteomes" id="UP000268093">
    <property type="component" value="Unassembled WGS sequence"/>
</dbReference>
<evidence type="ECO:0000313" key="3">
    <source>
        <dbReference type="Proteomes" id="UP000268093"/>
    </source>
</evidence>
<comment type="caution">
    <text evidence="2">The sequence shown here is derived from an EMBL/GenBank/DDBJ whole genome shotgun (WGS) entry which is preliminary data.</text>
</comment>
<feature type="region of interest" description="Disordered" evidence="1">
    <location>
        <begin position="1"/>
        <end position="29"/>
    </location>
</feature>
<feature type="compositionally biased region" description="Low complexity" evidence="1">
    <location>
        <begin position="1"/>
        <end position="16"/>
    </location>
</feature>
<reference evidence="2 3" key="1">
    <citation type="journal article" date="2018" name="New Phytol.">
        <title>Phylogenomics of Endogonaceae and evolution of mycorrhizas within Mucoromycota.</title>
        <authorList>
            <person name="Chang Y."/>
            <person name="Desiro A."/>
            <person name="Na H."/>
            <person name="Sandor L."/>
            <person name="Lipzen A."/>
            <person name="Clum A."/>
            <person name="Barry K."/>
            <person name="Grigoriev I.V."/>
            <person name="Martin F.M."/>
            <person name="Stajich J.E."/>
            <person name="Smith M.E."/>
            <person name="Bonito G."/>
            <person name="Spatafora J.W."/>
        </authorList>
    </citation>
    <scope>NUCLEOTIDE SEQUENCE [LARGE SCALE GENOMIC DNA]</scope>
    <source>
        <strain evidence="2 3">GMNB39</strain>
    </source>
</reference>
<name>A0A433DHT1_9FUNG</name>
<keyword evidence="3" id="KW-1185">Reference proteome</keyword>
<organism evidence="2 3">
    <name type="scientific">Jimgerdemannia flammicorona</name>
    <dbReference type="NCBI Taxonomy" id="994334"/>
    <lineage>
        <taxon>Eukaryota</taxon>
        <taxon>Fungi</taxon>
        <taxon>Fungi incertae sedis</taxon>
        <taxon>Mucoromycota</taxon>
        <taxon>Mucoromycotina</taxon>
        <taxon>Endogonomycetes</taxon>
        <taxon>Endogonales</taxon>
        <taxon>Endogonaceae</taxon>
        <taxon>Jimgerdemannia</taxon>
    </lineage>
</organism>
<accession>A0A433DHT1</accession>